<keyword evidence="2 13" id="KW-1003">Cell membrane</keyword>
<evidence type="ECO:0000256" key="2">
    <source>
        <dbReference type="ARBA" id="ARBA00022475"/>
    </source>
</evidence>
<sequence>MIFKLLHDTINKIYYSFKIFDGRFQMIELLSIALKHSNIILNSIFIGAFILNLLFAFTIIFMERRSANSIWAWLLVLVFLPLFGFILYLLLGRQIQRDQIFKIDKEDKKGLELIVDEQLAALKNENFSNSNYQIVKFKEMIQMLLYNNAAFLTTDNDLKIYTDGQEKFDDLIQDIRNATDYIHFQYYIIQNDELGRTILNELGKKAEQGVEVKILYDDMGSRGLRKKGLRPFRNKGGHAEAFFPSKLPLINLRMNNRNHRKIVVIDGQIGYVGGFNVGDEYLGKSKKFGYWRDTHLRIVGDAVNALQLRFILDWNSQATRDHISYDDRYFPDVNSGGTIGVQIASSGPDEEWEQIKYGYLKMISSAKKSIYIQSPYFIPDQAFLDSIKIAALGGVDVNIMIPNKPDHPFVFWATLKNAASLLDAGVKVFHYDNGFLHSKTLVIDDEIASVGTANMDHRSFTLNFEVNAFIYDQQIAKKLKQAFIDDLAVSSELTKARYAKRSLWIKFKEGISQLLSPIL</sequence>
<evidence type="ECO:0000256" key="11">
    <source>
        <dbReference type="ARBA" id="ARBA00023264"/>
    </source>
</evidence>
<evidence type="ECO:0000256" key="10">
    <source>
        <dbReference type="ARBA" id="ARBA00023209"/>
    </source>
</evidence>
<comment type="similarity">
    <text evidence="13">Belongs to the phospholipase D family. Cardiolipin synthase subfamily.</text>
</comment>
<comment type="function">
    <text evidence="12 13">Catalyzes the reversible phosphatidyl group transfer from one phosphatidylglycerol molecule to another to form cardiolipin (CL) (diphosphatidylglycerol) and glycerol.</text>
</comment>
<dbReference type="HAMAP" id="MF_01916">
    <property type="entry name" value="Cardiolipin_synth_Cls"/>
    <property type="match status" value="1"/>
</dbReference>
<feature type="active site" evidence="13">
    <location>
        <position position="444"/>
    </location>
</feature>
<dbReference type="GO" id="GO:0008808">
    <property type="term" value="F:cardiolipin synthase activity"/>
    <property type="evidence" value="ECO:0007669"/>
    <property type="project" value="UniProtKB-UniRule"/>
</dbReference>
<comment type="catalytic activity">
    <reaction evidence="13">
        <text>2 a 1,2-diacyl-sn-glycero-3-phospho-(1'-sn-glycerol) = a cardiolipin + glycerol</text>
        <dbReference type="Rhea" id="RHEA:31451"/>
        <dbReference type="ChEBI" id="CHEBI:17754"/>
        <dbReference type="ChEBI" id="CHEBI:62237"/>
        <dbReference type="ChEBI" id="CHEBI:64716"/>
    </reaction>
</comment>
<dbReference type="PANTHER" id="PTHR21248">
    <property type="entry name" value="CARDIOLIPIN SYNTHASE"/>
    <property type="match status" value="1"/>
</dbReference>
<dbReference type="PROSITE" id="PS50035">
    <property type="entry name" value="PLD"/>
    <property type="match status" value="2"/>
</dbReference>
<dbReference type="GO" id="GO:0005886">
    <property type="term" value="C:plasma membrane"/>
    <property type="evidence" value="ECO:0007669"/>
    <property type="project" value="UniProtKB-SubCell"/>
</dbReference>
<dbReference type="HOGENOM" id="CLU_038053_1_1_9"/>
<dbReference type="InterPro" id="IPR022924">
    <property type="entry name" value="Cardiolipin_synthase"/>
</dbReference>
<keyword evidence="6" id="KW-0677">Repeat</keyword>
<proteinExistence type="inferred from homology"/>
<feature type="active site" evidence="13">
    <location>
        <position position="261"/>
    </location>
</feature>
<reference evidence="15 16" key="1">
    <citation type="journal article" date="2006" name="Lancet">
        <title>Complete genome sequence of USA300, an epidemic clone of community-acquired meticillin-resistant Staphylococcus aureus.</title>
        <authorList>
            <person name="Diep B.A."/>
            <person name="Gill S.R."/>
            <person name="Chang R.F."/>
            <person name="Phan T.H."/>
            <person name="Chen J.H."/>
            <person name="Davidson M.G."/>
            <person name="Lin F."/>
            <person name="Lin J."/>
            <person name="Carleton H.A."/>
            <person name="Mongodin E.F."/>
            <person name="Sensabaugh G.F."/>
            <person name="Perdreau-Remington F."/>
        </authorList>
    </citation>
    <scope>NUCLEOTIDE SEQUENCE [LARGE SCALE GENOMIC DNA]</scope>
    <source>
        <strain evidence="16">USA300</strain>
    </source>
</reference>
<dbReference type="Proteomes" id="UP000001939">
    <property type="component" value="Chromosome"/>
</dbReference>
<keyword evidence="5 13" id="KW-0812">Transmembrane</keyword>
<dbReference type="PANTHER" id="PTHR21248:SF22">
    <property type="entry name" value="PHOSPHOLIPASE D"/>
    <property type="match status" value="1"/>
</dbReference>
<evidence type="ECO:0000256" key="8">
    <source>
        <dbReference type="ARBA" id="ARBA00023098"/>
    </source>
</evidence>
<evidence type="ECO:0000256" key="14">
    <source>
        <dbReference type="NCBIfam" id="TIGR04265"/>
    </source>
</evidence>
<keyword evidence="4 13" id="KW-0808">Transferase</keyword>
<dbReference type="KEGG" id="saa:SAUSA300_2044"/>
<feature type="transmembrane region" description="Helical" evidence="13">
    <location>
        <begin position="39"/>
        <end position="61"/>
    </location>
</feature>
<organism evidence="15 16">
    <name type="scientific">Staphylococcus aureus (strain USA300)</name>
    <dbReference type="NCBI Taxonomy" id="367830"/>
    <lineage>
        <taxon>Bacteria</taxon>
        <taxon>Bacillati</taxon>
        <taxon>Bacillota</taxon>
        <taxon>Bacilli</taxon>
        <taxon>Bacillales</taxon>
        <taxon>Staphylococcaceae</taxon>
        <taxon>Staphylococcus</taxon>
    </lineage>
</organism>
<evidence type="ECO:0000256" key="4">
    <source>
        <dbReference type="ARBA" id="ARBA00022679"/>
    </source>
</evidence>
<evidence type="ECO:0000256" key="12">
    <source>
        <dbReference type="ARBA" id="ARBA00057569"/>
    </source>
</evidence>
<dbReference type="InterPro" id="IPR001736">
    <property type="entry name" value="PLipase_D/transphosphatidylase"/>
</dbReference>
<feature type="active site" evidence="13">
    <location>
        <position position="259"/>
    </location>
</feature>
<dbReference type="EC" id="2.7.8.-" evidence="13 14"/>
<protein>
    <recommendedName>
        <fullName evidence="13 14">Cardiolipin synthase</fullName>
        <shortName evidence="13">CL synthase</shortName>
        <ecNumber evidence="13 14">2.7.8.-</ecNumber>
    </recommendedName>
</protein>
<dbReference type="SMART" id="SM00155">
    <property type="entry name" value="PLDc"/>
    <property type="match status" value="2"/>
</dbReference>
<evidence type="ECO:0000313" key="15">
    <source>
        <dbReference type="EMBL" id="ABD20869.1"/>
    </source>
</evidence>
<keyword evidence="10 13" id="KW-0594">Phospholipid biosynthesis</keyword>
<dbReference type="SMR" id="A0A0H2XGI3"/>
<evidence type="ECO:0000256" key="3">
    <source>
        <dbReference type="ARBA" id="ARBA00022516"/>
    </source>
</evidence>
<dbReference type="EMBL" id="CP000255">
    <property type="protein sequence ID" value="ABD20869.1"/>
    <property type="molecule type" value="Genomic_DNA"/>
</dbReference>
<dbReference type="InterPro" id="IPR030874">
    <property type="entry name" value="Cardiolipin_synth_Firmi"/>
</dbReference>
<evidence type="ECO:0000313" key="16">
    <source>
        <dbReference type="Proteomes" id="UP000001939"/>
    </source>
</evidence>
<evidence type="ECO:0000256" key="13">
    <source>
        <dbReference type="HAMAP-Rule" id="MF_01916"/>
    </source>
</evidence>
<gene>
    <name evidence="15" type="primary">cls</name>
    <name evidence="15" type="ordered locus">SAUSA300_2044</name>
</gene>
<comment type="subcellular location">
    <subcellularLocation>
        <location evidence="1 13">Cell membrane</location>
        <topology evidence="1 13">Multi-pass membrane protein</topology>
    </subcellularLocation>
</comment>
<dbReference type="InterPro" id="IPR025202">
    <property type="entry name" value="PLD-like_dom"/>
</dbReference>
<evidence type="ECO:0000256" key="6">
    <source>
        <dbReference type="ARBA" id="ARBA00022737"/>
    </source>
</evidence>
<dbReference type="CDD" id="cd09112">
    <property type="entry name" value="PLDc_CLS_2"/>
    <property type="match status" value="1"/>
</dbReference>
<name>A0A0H2XGI3_STAA3</name>
<accession>A0A0H2XGI3</accession>
<dbReference type="Pfam" id="PF13396">
    <property type="entry name" value="PLDc_N"/>
    <property type="match status" value="1"/>
</dbReference>
<feature type="active site" evidence="13">
    <location>
        <position position="266"/>
    </location>
</feature>
<dbReference type="AlphaFoldDB" id="A0A0H2XGI3"/>
<keyword evidence="3 13" id="KW-0444">Lipid biosynthesis</keyword>
<keyword evidence="8 13" id="KW-0443">Lipid metabolism</keyword>
<feature type="transmembrane region" description="Helical" evidence="13">
    <location>
        <begin position="70"/>
        <end position="91"/>
    </location>
</feature>
<feature type="active site" evidence="13">
    <location>
        <position position="437"/>
    </location>
</feature>
<evidence type="ECO:0000256" key="9">
    <source>
        <dbReference type="ARBA" id="ARBA00023136"/>
    </source>
</evidence>
<dbReference type="GO" id="GO:0032049">
    <property type="term" value="P:cardiolipin biosynthetic process"/>
    <property type="evidence" value="ECO:0007669"/>
    <property type="project" value="UniProtKB-UniRule"/>
</dbReference>
<evidence type="ECO:0000256" key="1">
    <source>
        <dbReference type="ARBA" id="ARBA00004651"/>
    </source>
</evidence>
<evidence type="ECO:0000256" key="5">
    <source>
        <dbReference type="ARBA" id="ARBA00022692"/>
    </source>
</evidence>
<dbReference type="SUPFAM" id="SSF56024">
    <property type="entry name" value="Phospholipase D/nuclease"/>
    <property type="match status" value="2"/>
</dbReference>
<dbReference type="InterPro" id="IPR027379">
    <property type="entry name" value="CLS_N"/>
</dbReference>
<dbReference type="CDD" id="cd09110">
    <property type="entry name" value="PLDc_CLS_1"/>
    <property type="match status" value="1"/>
</dbReference>
<dbReference type="Gene3D" id="3.30.870.10">
    <property type="entry name" value="Endonuclease Chain A"/>
    <property type="match status" value="2"/>
</dbReference>
<keyword evidence="7 13" id="KW-1133">Transmembrane helix</keyword>
<feature type="active site" evidence="13">
    <location>
        <position position="439"/>
    </location>
</feature>
<dbReference type="FunFam" id="3.30.870.10:FF:000014">
    <property type="entry name" value="Cardiolipin synthase"/>
    <property type="match status" value="1"/>
</dbReference>
<keyword evidence="11 13" id="KW-1208">Phospholipid metabolism</keyword>
<dbReference type="Pfam" id="PF13091">
    <property type="entry name" value="PLDc_2"/>
    <property type="match status" value="2"/>
</dbReference>
<dbReference type="NCBIfam" id="TIGR04265">
    <property type="entry name" value="bac_cardiolipin"/>
    <property type="match status" value="1"/>
</dbReference>
<evidence type="ECO:0000256" key="7">
    <source>
        <dbReference type="ARBA" id="ARBA00022989"/>
    </source>
</evidence>
<keyword evidence="9 13" id="KW-0472">Membrane</keyword>
<dbReference type="FunFam" id="3.30.870.10:FF:000021">
    <property type="entry name" value="Cardiolipin synthase"/>
    <property type="match status" value="1"/>
</dbReference>